<keyword evidence="4" id="KW-0597">Phosphoprotein</keyword>
<feature type="compositionally biased region" description="Basic and acidic residues" evidence="12">
    <location>
        <begin position="688"/>
        <end position="697"/>
    </location>
</feature>
<keyword evidence="8" id="KW-0418">Kinase</keyword>
<proteinExistence type="predicted"/>
<dbReference type="SMART" id="SM00304">
    <property type="entry name" value="HAMP"/>
    <property type="match status" value="1"/>
</dbReference>
<comment type="catalytic activity">
    <reaction evidence="1">
        <text>ATP + protein L-histidine = ADP + protein N-phospho-L-histidine.</text>
        <dbReference type="EC" id="2.7.13.3"/>
    </reaction>
</comment>
<feature type="domain" description="Histidine kinase" evidence="14">
    <location>
        <begin position="378"/>
        <end position="487"/>
    </location>
</feature>
<feature type="non-terminal residue" evidence="16">
    <location>
        <position position="1"/>
    </location>
</feature>
<comment type="caution">
    <text evidence="16">The sequence shown here is derived from an EMBL/GenBank/DDBJ whole genome shotgun (WGS) entry which is preliminary data.</text>
</comment>
<accession>A0ABR5J540</accession>
<evidence type="ECO:0000256" key="9">
    <source>
        <dbReference type="ARBA" id="ARBA00022840"/>
    </source>
</evidence>
<evidence type="ECO:0000313" key="16">
    <source>
        <dbReference type="EMBL" id="KOG88499.1"/>
    </source>
</evidence>
<evidence type="ECO:0000259" key="14">
    <source>
        <dbReference type="PROSITE" id="PS50109"/>
    </source>
</evidence>
<dbReference type="PANTHER" id="PTHR44936">
    <property type="entry name" value="SENSOR PROTEIN CREC"/>
    <property type="match status" value="1"/>
</dbReference>
<evidence type="ECO:0000256" key="7">
    <source>
        <dbReference type="ARBA" id="ARBA00022741"/>
    </source>
</evidence>
<organism evidence="16 17">
    <name type="scientific">Streptomyces varsoviensis</name>
    <dbReference type="NCBI Taxonomy" id="67373"/>
    <lineage>
        <taxon>Bacteria</taxon>
        <taxon>Bacillati</taxon>
        <taxon>Actinomycetota</taxon>
        <taxon>Actinomycetes</taxon>
        <taxon>Kitasatosporales</taxon>
        <taxon>Streptomycetaceae</taxon>
        <taxon>Streptomyces</taxon>
    </lineage>
</organism>
<keyword evidence="6 13" id="KW-0812">Transmembrane</keyword>
<name>A0ABR5J540_9ACTN</name>
<dbReference type="SMART" id="SM00387">
    <property type="entry name" value="HATPase_c"/>
    <property type="match status" value="1"/>
</dbReference>
<dbReference type="Pfam" id="PF08376">
    <property type="entry name" value="NIT"/>
    <property type="match status" value="1"/>
</dbReference>
<dbReference type="PROSITE" id="PS50885">
    <property type="entry name" value="HAMP"/>
    <property type="match status" value="1"/>
</dbReference>
<reference evidence="16 17" key="1">
    <citation type="submission" date="2015-07" db="EMBL/GenBank/DDBJ databases">
        <authorList>
            <person name="Ju K.-S."/>
            <person name="Doroghazi J.R."/>
            <person name="Metcalf W.W."/>
        </authorList>
    </citation>
    <scope>NUCLEOTIDE SEQUENCE [LARGE SCALE GENOMIC DNA]</scope>
    <source>
        <strain evidence="16 17">NRRL B-3589</strain>
    </source>
</reference>
<evidence type="ECO:0000256" key="6">
    <source>
        <dbReference type="ARBA" id="ARBA00022692"/>
    </source>
</evidence>
<dbReference type="Gene3D" id="3.30.565.10">
    <property type="entry name" value="Histidine kinase-like ATPase, C-terminal domain"/>
    <property type="match status" value="1"/>
</dbReference>
<dbReference type="PROSITE" id="PS50109">
    <property type="entry name" value="HIS_KIN"/>
    <property type="match status" value="1"/>
</dbReference>
<evidence type="ECO:0000256" key="10">
    <source>
        <dbReference type="ARBA" id="ARBA00022989"/>
    </source>
</evidence>
<comment type="subcellular location">
    <subcellularLocation>
        <location evidence="2">Membrane</location>
    </subcellularLocation>
</comment>
<evidence type="ECO:0000256" key="3">
    <source>
        <dbReference type="ARBA" id="ARBA00012438"/>
    </source>
</evidence>
<dbReference type="EC" id="2.7.13.3" evidence="3"/>
<dbReference type="Proteomes" id="UP000037020">
    <property type="component" value="Unassembled WGS sequence"/>
</dbReference>
<evidence type="ECO:0000259" key="15">
    <source>
        <dbReference type="PROSITE" id="PS50885"/>
    </source>
</evidence>
<evidence type="ECO:0000256" key="11">
    <source>
        <dbReference type="ARBA" id="ARBA00023012"/>
    </source>
</evidence>
<keyword evidence="9" id="KW-0067">ATP-binding</keyword>
<protein>
    <recommendedName>
        <fullName evidence="3">histidine kinase</fullName>
        <ecNumber evidence="3">2.7.13.3</ecNumber>
    </recommendedName>
</protein>
<keyword evidence="10 13" id="KW-1133">Transmembrane helix</keyword>
<keyword evidence="7" id="KW-0547">Nucleotide-binding</keyword>
<feature type="region of interest" description="Disordered" evidence="12">
    <location>
        <begin position="754"/>
        <end position="777"/>
    </location>
</feature>
<evidence type="ECO:0000256" key="13">
    <source>
        <dbReference type="SAM" id="Phobius"/>
    </source>
</evidence>
<dbReference type="InterPro" id="IPR005467">
    <property type="entry name" value="His_kinase_dom"/>
</dbReference>
<feature type="domain" description="HAMP" evidence="15">
    <location>
        <begin position="170"/>
        <end position="223"/>
    </location>
</feature>
<keyword evidence="5" id="KW-0808">Transferase</keyword>
<evidence type="ECO:0000256" key="4">
    <source>
        <dbReference type="ARBA" id="ARBA00022553"/>
    </source>
</evidence>
<keyword evidence="17" id="KW-1185">Reference proteome</keyword>
<dbReference type="InterPro" id="IPR050980">
    <property type="entry name" value="2C_sensor_his_kinase"/>
</dbReference>
<keyword evidence="11" id="KW-0902">Two-component regulatory system</keyword>
<sequence length="777" mass="81869">PARAGTGSAAALPPLGRAVEEASATRGLLLGALSSRGSTQSALTATAQGTELREKTALADFEQLAPPAARDSYSATVNGPDVTTAENYLTRLTARPELSTADRDLPEDGVDSALTARIDRMRGVESALAGDEITRLEKLRNSDVTALELAAALLALCLLVAVGAAAQAARSMTRPLAALRLGARRLAADPAGEPIAPTGRDDEFAEVVRSVNALHETAANQRERITQLAGERTRLIGARQALADEREALQAQQARLRGRIDALTGTVHGTYVNLSLRTLGLVERQLTVIESMEANEQDPERLETLFKLDHLATRMRRHSENLLVLAGAEHGSGHAGTVPLLDVLRAAISETEKYERVEIQALPPHAQVAGFAADDASHLVAELLENATGFSPPDARVQLSGWLLESGDVMLSVQDEGIGVPGDRLAAINALLAAPDPQEAHAADGERTLGLGLYVVARLASRLGVRVQLRAQQQGGTTAVVVLPNTLLPTGPSGLGPAPVVPGGAGAPAFQLPGSIAEANSNTLPVNTSRTSPPEPATVPRQHPGPGADPLSDPLIDAAERTIQLAAIPDPQRKQQEQRERDQERDQEQDQEQDQDQEREQQPTGRHARRSGEAASGTETTPPDASERPVRPKPNGPAGVVPPPVTGLLASAYPPAADEHARPAADPPHPAGTARHRPADPSADGADEVDRTDERTTDSGLPKRTPRVITLPGSAPRQRRGIDAEALRRQLGGFQQGAREGRLAAEAEITAGITMRNTDHQQAGALDEAGTAEEARD</sequence>
<dbReference type="SUPFAM" id="SSF55874">
    <property type="entry name" value="ATPase domain of HSP90 chaperone/DNA topoisomerase II/histidine kinase"/>
    <property type="match status" value="1"/>
</dbReference>
<feature type="region of interest" description="Disordered" evidence="12">
    <location>
        <begin position="519"/>
        <end position="722"/>
    </location>
</feature>
<dbReference type="EMBL" id="LGUT01001657">
    <property type="protein sequence ID" value="KOG88499.1"/>
    <property type="molecule type" value="Genomic_DNA"/>
</dbReference>
<dbReference type="InterPro" id="IPR003594">
    <property type="entry name" value="HATPase_dom"/>
</dbReference>
<dbReference type="Gene3D" id="6.10.340.10">
    <property type="match status" value="1"/>
</dbReference>
<dbReference type="Pfam" id="PF00672">
    <property type="entry name" value="HAMP"/>
    <property type="match status" value="1"/>
</dbReference>
<keyword evidence="13" id="KW-0472">Membrane</keyword>
<dbReference type="InterPro" id="IPR036890">
    <property type="entry name" value="HATPase_C_sf"/>
</dbReference>
<feature type="compositionally biased region" description="Basic and acidic residues" evidence="12">
    <location>
        <begin position="571"/>
        <end position="588"/>
    </location>
</feature>
<evidence type="ECO:0000256" key="8">
    <source>
        <dbReference type="ARBA" id="ARBA00022777"/>
    </source>
</evidence>
<evidence type="ECO:0000256" key="2">
    <source>
        <dbReference type="ARBA" id="ARBA00004370"/>
    </source>
</evidence>
<dbReference type="Pfam" id="PF02518">
    <property type="entry name" value="HATPase_c"/>
    <property type="match status" value="1"/>
</dbReference>
<feature type="compositionally biased region" description="Pro residues" evidence="12">
    <location>
        <begin position="632"/>
        <end position="645"/>
    </location>
</feature>
<evidence type="ECO:0000256" key="5">
    <source>
        <dbReference type="ARBA" id="ARBA00022679"/>
    </source>
</evidence>
<dbReference type="InterPro" id="IPR013587">
    <property type="entry name" value="Nitrate/nitrite_sensing"/>
</dbReference>
<feature type="transmembrane region" description="Helical" evidence="13">
    <location>
        <begin position="144"/>
        <end position="166"/>
    </location>
</feature>
<dbReference type="PANTHER" id="PTHR44936:SF9">
    <property type="entry name" value="SENSOR PROTEIN CREC"/>
    <property type="match status" value="1"/>
</dbReference>
<evidence type="ECO:0000256" key="1">
    <source>
        <dbReference type="ARBA" id="ARBA00000085"/>
    </source>
</evidence>
<evidence type="ECO:0000313" key="17">
    <source>
        <dbReference type="Proteomes" id="UP000037020"/>
    </source>
</evidence>
<feature type="compositionally biased region" description="Polar residues" evidence="12">
    <location>
        <begin position="519"/>
        <end position="532"/>
    </location>
</feature>
<dbReference type="InterPro" id="IPR003660">
    <property type="entry name" value="HAMP_dom"/>
</dbReference>
<gene>
    <name evidence="16" type="ORF">ADK38_19445</name>
</gene>
<evidence type="ECO:0000256" key="12">
    <source>
        <dbReference type="SAM" id="MobiDB-lite"/>
    </source>
</evidence>